<keyword evidence="1 2" id="KW-0694">RNA-binding</keyword>
<accession>A9NL34</accession>
<dbReference type="InterPro" id="IPR052462">
    <property type="entry name" value="SLIRP/GR-RBP-like"/>
</dbReference>
<feature type="compositionally biased region" description="Basic and acidic residues" evidence="3">
    <location>
        <begin position="172"/>
        <end position="198"/>
    </location>
</feature>
<dbReference type="InterPro" id="IPR035979">
    <property type="entry name" value="RBD_domain_sf"/>
</dbReference>
<dbReference type="EMBL" id="BT070964">
    <property type="protein sequence ID" value="ACN40453.1"/>
    <property type="molecule type" value="mRNA"/>
</dbReference>
<evidence type="ECO:0000256" key="3">
    <source>
        <dbReference type="SAM" id="MobiDB-lite"/>
    </source>
</evidence>
<feature type="region of interest" description="Disordered" evidence="3">
    <location>
        <begin position="167"/>
        <end position="198"/>
    </location>
</feature>
<dbReference type="AlphaFoldDB" id="A9NL34"/>
<evidence type="ECO:0000313" key="6">
    <source>
        <dbReference type="EMBL" id="ACN40453.1"/>
    </source>
</evidence>
<name>A9NL34_PICSI</name>
<evidence type="ECO:0000259" key="4">
    <source>
        <dbReference type="PROSITE" id="PS50102"/>
    </source>
</evidence>
<dbReference type="PANTHER" id="PTHR48027">
    <property type="entry name" value="HETEROGENEOUS NUCLEAR RIBONUCLEOPROTEIN 87F-RELATED"/>
    <property type="match status" value="1"/>
</dbReference>
<dbReference type="GO" id="GO:0003723">
    <property type="term" value="F:RNA binding"/>
    <property type="evidence" value="ECO:0007669"/>
    <property type="project" value="UniProtKB-UniRule"/>
</dbReference>
<feature type="domain" description="RRM" evidence="4">
    <location>
        <begin position="88"/>
        <end position="166"/>
    </location>
</feature>
<dbReference type="PROSITE" id="PS50102">
    <property type="entry name" value="RRM"/>
    <property type="match status" value="1"/>
</dbReference>
<reference evidence="6" key="2">
    <citation type="submission" date="2009-02" db="EMBL/GenBank/DDBJ databases">
        <title>Full length sequence-verified cDNA sequences from Sitka spruce (Picea sitchensis).</title>
        <authorList>
            <person name="Reid K.E."/>
            <person name="Liao N."/>
            <person name="Ralph S."/>
            <person name="Kolosova N."/>
            <person name="Oddy C."/>
            <person name="Moore R."/>
            <person name="Mayo M."/>
            <person name="Wagner S."/>
            <person name="King J."/>
            <person name="Yanchuk A."/>
            <person name="Holt R."/>
            <person name="Jones S."/>
            <person name="Marra M."/>
            <person name="Ritland C.E."/>
            <person name="Ritland K."/>
            <person name="Bohlmann J."/>
        </authorList>
    </citation>
    <scope>NUCLEOTIDE SEQUENCE</scope>
    <source>
        <tissue evidence="6">Green portion of the leader tissue</tissue>
    </source>
</reference>
<proteinExistence type="evidence at transcript level"/>
<protein>
    <recommendedName>
        <fullName evidence="4">RRM domain-containing protein</fullName>
    </recommendedName>
</protein>
<evidence type="ECO:0000256" key="2">
    <source>
        <dbReference type="PROSITE-ProRule" id="PRU00176"/>
    </source>
</evidence>
<reference evidence="5" key="1">
    <citation type="journal article" date="2008" name="BMC Genomics">
        <title>A conifer genomics resource of 200,000 spruce (Picea spp.) ESTs and 6,464 high-quality, sequence-finished full-length cDNAs for Sitka spruce (Picea sitchensis).</title>
        <authorList>
            <person name="Ralph S.G."/>
            <person name="Chun H.J."/>
            <person name="Kolosova N."/>
            <person name="Cooper D."/>
            <person name="Oddy C."/>
            <person name="Ritland C.E."/>
            <person name="Kirkpatrick R."/>
            <person name="Moore R."/>
            <person name="Barber S."/>
            <person name="Holt R.A."/>
            <person name="Jones S.J."/>
            <person name="Marra M.A."/>
            <person name="Douglas C.J."/>
            <person name="Ritland K."/>
            <person name="Bohlmann J."/>
        </authorList>
    </citation>
    <scope>NUCLEOTIDE SEQUENCE</scope>
    <source>
        <tissue evidence="5">Green portion of the leader tissue</tissue>
    </source>
</reference>
<evidence type="ECO:0000313" key="5">
    <source>
        <dbReference type="EMBL" id="ABK21345.1"/>
    </source>
</evidence>
<dbReference type="SMART" id="SM00360">
    <property type="entry name" value="RRM"/>
    <property type="match status" value="1"/>
</dbReference>
<dbReference type="InterPro" id="IPR012677">
    <property type="entry name" value="Nucleotide-bd_a/b_plait_sf"/>
</dbReference>
<dbReference type="Pfam" id="PF00076">
    <property type="entry name" value="RRM_1"/>
    <property type="match status" value="1"/>
</dbReference>
<dbReference type="SUPFAM" id="SSF54928">
    <property type="entry name" value="RNA-binding domain, RBD"/>
    <property type="match status" value="1"/>
</dbReference>
<organism evidence="5">
    <name type="scientific">Picea sitchensis</name>
    <name type="common">Sitka spruce</name>
    <name type="synonym">Pinus sitchensis</name>
    <dbReference type="NCBI Taxonomy" id="3332"/>
    <lineage>
        <taxon>Eukaryota</taxon>
        <taxon>Viridiplantae</taxon>
        <taxon>Streptophyta</taxon>
        <taxon>Embryophyta</taxon>
        <taxon>Tracheophyta</taxon>
        <taxon>Spermatophyta</taxon>
        <taxon>Pinopsida</taxon>
        <taxon>Pinidae</taxon>
        <taxon>Conifers I</taxon>
        <taxon>Pinales</taxon>
        <taxon>Pinaceae</taxon>
        <taxon>Picea</taxon>
    </lineage>
</organism>
<dbReference type="InterPro" id="IPR000504">
    <property type="entry name" value="RRM_dom"/>
</dbReference>
<dbReference type="EMBL" id="EF081966">
    <property type="protein sequence ID" value="ABK21345.1"/>
    <property type="molecule type" value="mRNA"/>
</dbReference>
<evidence type="ECO:0000256" key="1">
    <source>
        <dbReference type="ARBA" id="ARBA00022884"/>
    </source>
</evidence>
<sequence length="198" mass="21951">MALPPGNCGLKISKSINSAVQLTWSENPFPILRCPVMSLLPGNCGVDKLFKRNALPFSSLSLKQPASSLRFRPLPVACLPPPTRTRNNKLFVTGLSIYTTERTLQNAFSNYGKVVDVRIIMNKTTRRSKGFGFVEFSTEEEANTALKEMNGKILNGWLISVDIAKPTPRSGRAREMPQKTPDMNKEVTAEAVEDLRNP</sequence>
<dbReference type="Gene3D" id="3.30.70.330">
    <property type="match status" value="1"/>
</dbReference>